<dbReference type="EMBL" id="LR796265">
    <property type="protein sequence ID" value="CAB4132349.1"/>
    <property type="molecule type" value="Genomic_DNA"/>
</dbReference>
<organism evidence="2">
    <name type="scientific">uncultured Caudovirales phage</name>
    <dbReference type="NCBI Taxonomy" id="2100421"/>
    <lineage>
        <taxon>Viruses</taxon>
        <taxon>Duplodnaviria</taxon>
        <taxon>Heunggongvirae</taxon>
        <taxon>Uroviricota</taxon>
        <taxon>Caudoviricetes</taxon>
        <taxon>Peduoviridae</taxon>
        <taxon>Maltschvirus</taxon>
        <taxon>Maltschvirus maltsch</taxon>
    </lineage>
</organism>
<gene>
    <name evidence="2" type="ORF">UFOVP255_3</name>
</gene>
<feature type="domain" description="Ubiquitin-activating enzyme E1 FCCH" evidence="1">
    <location>
        <begin position="102"/>
        <end position="153"/>
    </location>
</feature>
<proteinExistence type="predicted"/>
<dbReference type="InterPro" id="IPR042302">
    <property type="entry name" value="E1_FCCH_sf"/>
</dbReference>
<dbReference type="Pfam" id="PF16190">
    <property type="entry name" value="E1_FCCH"/>
    <property type="match status" value="1"/>
</dbReference>
<dbReference type="Gene3D" id="2.40.30.180">
    <property type="entry name" value="Ubiquitin-activating enzyme E1, FCCH domain"/>
    <property type="match status" value="1"/>
</dbReference>
<reference evidence="2" key="1">
    <citation type="submission" date="2020-04" db="EMBL/GenBank/DDBJ databases">
        <authorList>
            <person name="Chiriac C."/>
            <person name="Salcher M."/>
            <person name="Ghai R."/>
            <person name="Kavagutti S V."/>
        </authorList>
    </citation>
    <scope>NUCLEOTIDE SEQUENCE</scope>
</reference>
<accession>A0A6J5LL29</accession>
<evidence type="ECO:0000313" key="2">
    <source>
        <dbReference type="EMBL" id="CAB4132349.1"/>
    </source>
</evidence>
<sequence>MPETLVIGPVNKGLQTDRTPFVIDNDAFPILQNAYQWRGRVKKKRGTILLGRLQRTVTITPSSPVMTLSGAGAGSGILFFTTLAITGVTKASSAVVIVDVDQLQVGQSVYFANISGMTQLNGNTYTITAVGTATITINVDSTGFTTYVSGGTLSASGNVVAGTISLTDGTNTYTDSSAVITGSPAGSGTINYSTGAIAITGGADSQAVTGSFDYYPCLPVMGLEDFQDDAVEFASLLAFDTVYSYALNAAQTAFHSTSFYKTTGNAAIWNGYDYQQFWTTNYENALWAVNGDTGTNQGFNFGTVSSASVSGKIMTFTLTNPYTDTVITNLIVGDVVWFNELAGSAVTLINGYTASITNIGSASSGVYQATFAANITLTSYSSGTGIAQLLTNSIGYDGVRWYDGDPTTTSNVDGWVNFMPPLASVTNPNYLVGAQAILPYKDRLLFFAPWVASSAAGLAAGTGVGTTPVQLQDTVIYSWNGTPYYTVTNASIASLVPSNAAANVSAWYQNSIGFGGFIAAGTPQSIISVTNNEDVLILGFTNSQRRLVYTANDLIPFIFYTINSELGALSTFSSVNLDRGPQEGGAYGLSLGSYGLTQTDQTTSSRIDLAIPDQIFDIPGGNEGFQRVCAQRDYRNEWVYFTVPSNQSNFVYPTQTLLYNYRDNSWALFWENFTTYGRYRKSTSYTWATLPYTSWDQWNEPWNSGTLTSDFPSIIGGNQQGFILIKGTNGTGEGVSAYISAVAVGSSPYTARNLITSPNHCLMNGDYIYISGCLGTTTLNNTIRQVAFLDLSDSATADQFYIDGTVDSSSYLGLGVFIRLVNFQVQTKQFPFYWSEGRQARIGTQKYLMTETSQGAVVTYIYVDQDANNATNLPPYVPSAGAPNDAIVYNAIVPTYPEYPQTAISGASIGTYGDGSITTFSLNIFTLLGISGVINPGTLIITVDFSFTAVFTDNGAGTFTVSGTASSGTIDYATGIVTLVFSSAPSLSAFVASLSYYYNLSTYPVSTNTGSAQIWHRQNTGMVGDSIQIGFTMNDAQMRNNIVAQSEFELHAIIIEYYPGPTLSTGLFT</sequence>
<evidence type="ECO:0000259" key="1">
    <source>
        <dbReference type="Pfam" id="PF16190"/>
    </source>
</evidence>
<dbReference type="InterPro" id="IPR032418">
    <property type="entry name" value="E1_FCCH"/>
</dbReference>
<protein>
    <submittedName>
        <fullName evidence="2">Ubiquitin-activating enzyme E1, FCCH domain containing protein</fullName>
    </submittedName>
</protein>
<name>A0A6J5LL29_9CAUD</name>